<proteinExistence type="predicted"/>
<organism evidence="1 2">
    <name type="scientific">Pleurodeles waltl</name>
    <name type="common">Iberian ribbed newt</name>
    <dbReference type="NCBI Taxonomy" id="8319"/>
    <lineage>
        <taxon>Eukaryota</taxon>
        <taxon>Metazoa</taxon>
        <taxon>Chordata</taxon>
        <taxon>Craniata</taxon>
        <taxon>Vertebrata</taxon>
        <taxon>Euteleostomi</taxon>
        <taxon>Amphibia</taxon>
        <taxon>Batrachia</taxon>
        <taxon>Caudata</taxon>
        <taxon>Salamandroidea</taxon>
        <taxon>Salamandridae</taxon>
        <taxon>Pleurodelinae</taxon>
        <taxon>Pleurodeles</taxon>
    </lineage>
</organism>
<dbReference type="Proteomes" id="UP001066276">
    <property type="component" value="Chromosome 1_2"/>
</dbReference>
<reference evidence="1" key="1">
    <citation type="journal article" date="2022" name="bioRxiv">
        <title>Sequencing and chromosome-scale assembly of the giantPleurodeles waltlgenome.</title>
        <authorList>
            <person name="Brown T."/>
            <person name="Elewa A."/>
            <person name="Iarovenko S."/>
            <person name="Subramanian E."/>
            <person name="Araus A.J."/>
            <person name="Petzold A."/>
            <person name="Susuki M."/>
            <person name="Suzuki K.-i.T."/>
            <person name="Hayashi T."/>
            <person name="Toyoda A."/>
            <person name="Oliveira C."/>
            <person name="Osipova E."/>
            <person name="Leigh N.D."/>
            <person name="Simon A."/>
            <person name="Yun M.H."/>
        </authorList>
    </citation>
    <scope>NUCLEOTIDE SEQUENCE</scope>
    <source>
        <strain evidence="1">20211129_DDA</strain>
        <tissue evidence="1">Liver</tissue>
    </source>
</reference>
<evidence type="ECO:0000313" key="2">
    <source>
        <dbReference type="Proteomes" id="UP001066276"/>
    </source>
</evidence>
<keyword evidence="2" id="KW-1185">Reference proteome</keyword>
<sequence>MGLWQLDRSKCWYNNAERTAVSGGQKRPRCFFCRLVMAQFHHRRVARVRLFGALDPEIVQGKRFGVLWQYLVLNRTRAVQESGNNKSALHASQRQMRGLCVPRLSMLYRVRARESIILCARCPHTPLVVPSLWRKHYW</sequence>
<evidence type="ECO:0000313" key="1">
    <source>
        <dbReference type="EMBL" id="KAJ1206991.1"/>
    </source>
</evidence>
<accession>A0AAV7W212</accession>
<protein>
    <submittedName>
        <fullName evidence="1">Uncharacterized protein</fullName>
    </submittedName>
</protein>
<name>A0AAV7W212_PLEWA</name>
<gene>
    <name evidence="1" type="ORF">NDU88_002384</name>
</gene>
<comment type="caution">
    <text evidence="1">The sequence shown here is derived from an EMBL/GenBank/DDBJ whole genome shotgun (WGS) entry which is preliminary data.</text>
</comment>
<dbReference type="AlphaFoldDB" id="A0AAV7W212"/>
<dbReference type="EMBL" id="JANPWB010000002">
    <property type="protein sequence ID" value="KAJ1206991.1"/>
    <property type="molecule type" value="Genomic_DNA"/>
</dbReference>